<keyword evidence="2" id="KW-0472">Membrane</keyword>
<keyword evidence="2" id="KW-0812">Transmembrane</keyword>
<accession>A0A9D4UZD5</accession>
<dbReference type="OrthoDB" id="2016540at2759"/>
<feature type="compositionally biased region" description="Polar residues" evidence="1">
    <location>
        <begin position="49"/>
        <end position="81"/>
    </location>
</feature>
<organism evidence="3 4">
    <name type="scientific">Adiantum capillus-veneris</name>
    <name type="common">Maidenhair fern</name>
    <dbReference type="NCBI Taxonomy" id="13818"/>
    <lineage>
        <taxon>Eukaryota</taxon>
        <taxon>Viridiplantae</taxon>
        <taxon>Streptophyta</taxon>
        <taxon>Embryophyta</taxon>
        <taxon>Tracheophyta</taxon>
        <taxon>Polypodiopsida</taxon>
        <taxon>Polypodiidae</taxon>
        <taxon>Polypodiales</taxon>
        <taxon>Pteridineae</taxon>
        <taxon>Pteridaceae</taxon>
        <taxon>Vittarioideae</taxon>
        <taxon>Adiantum</taxon>
    </lineage>
</organism>
<evidence type="ECO:0000256" key="1">
    <source>
        <dbReference type="SAM" id="MobiDB-lite"/>
    </source>
</evidence>
<evidence type="ECO:0000313" key="3">
    <source>
        <dbReference type="EMBL" id="KAI5076502.1"/>
    </source>
</evidence>
<comment type="caution">
    <text evidence="3">The sequence shown here is derived from an EMBL/GenBank/DDBJ whole genome shotgun (WGS) entry which is preliminary data.</text>
</comment>
<proteinExistence type="predicted"/>
<dbReference type="AlphaFoldDB" id="A0A9D4UZD5"/>
<sequence>MEQDPGARLAANHDLAYTDFTHSNGTVTEMGRVADSTSEDAAEPIANLPESTPDNPRSSEIEVTSSRSDPPSVQINREGTTDVTTQIEELRRKHEQERETLVLTKRPVATLLYFSMAMLQFIGETILYIASHKVLLFLACLTFLGWRKLNTIRGPHEQFMKEVSIYLRYASWWVGLGIASSIGLGSGLHTFVLYLGPHIAMFTLKATLCGRVDLKTAAYDTAIFGIGPSWESKDCLDYGAALYPKAASSGRYSVPLLDILQQVHWEAVLWGVGTALGELPPYFVSRAARRSGEELRKLEDLGSPSSLDSPKGTVSGFLNKLKFWVMVHFRQFNFWTILIFASVPNPLFDLAGMMCGQLNVQFWKFFIPTLIGKAIIKTHIQTVFVIAVCNNQLIEHLESTVSKVFQNIPALSRVLNNILLRLQKTKQNYDTGVDTTKVATWKFSPAWIWNSFVWVMLIFFLWSIVDATAQRYLLELQKKKLEKLKKAE</sequence>
<keyword evidence="4" id="KW-1185">Reference proteome</keyword>
<keyword evidence="2" id="KW-1133">Transmembrane helix</keyword>
<reference evidence="3" key="1">
    <citation type="submission" date="2021-01" db="EMBL/GenBank/DDBJ databases">
        <title>Adiantum capillus-veneris genome.</title>
        <authorList>
            <person name="Fang Y."/>
            <person name="Liao Q."/>
        </authorList>
    </citation>
    <scope>NUCLEOTIDE SEQUENCE</scope>
    <source>
        <strain evidence="3">H3</strain>
        <tissue evidence="3">Leaf</tissue>
    </source>
</reference>
<protein>
    <recommendedName>
        <fullName evidence="5">Vacuole membrane protein</fullName>
    </recommendedName>
</protein>
<dbReference type="EMBL" id="JABFUD020000008">
    <property type="protein sequence ID" value="KAI5076502.1"/>
    <property type="molecule type" value="Genomic_DNA"/>
</dbReference>
<feature type="region of interest" description="Disordered" evidence="1">
    <location>
        <begin position="21"/>
        <end position="81"/>
    </location>
</feature>
<dbReference type="Proteomes" id="UP000886520">
    <property type="component" value="Chromosome 8"/>
</dbReference>
<feature type="transmembrane region" description="Helical" evidence="2">
    <location>
        <begin position="447"/>
        <end position="465"/>
    </location>
</feature>
<evidence type="ECO:0000313" key="4">
    <source>
        <dbReference type="Proteomes" id="UP000886520"/>
    </source>
</evidence>
<gene>
    <name evidence="3" type="ORF">GOP47_0008567</name>
</gene>
<name>A0A9D4UZD5_ADICA</name>
<evidence type="ECO:0008006" key="5">
    <source>
        <dbReference type="Google" id="ProtNLM"/>
    </source>
</evidence>
<feature type="transmembrane region" description="Helical" evidence="2">
    <location>
        <begin position="170"/>
        <end position="195"/>
    </location>
</feature>
<evidence type="ECO:0000256" key="2">
    <source>
        <dbReference type="SAM" id="Phobius"/>
    </source>
</evidence>